<feature type="DNA-binding region" description="H-T-H motif" evidence="4">
    <location>
        <begin position="28"/>
        <end position="47"/>
    </location>
</feature>
<dbReference type="PANTHER" id="PTHR30055">
    <property type="entry name" value="HTH-TYPE TRANSCRIPTIONAL REGULATOR RUTR"/>
    <property type="match status" value="1"/>
</dbReference>
<dbReference type="EMBL" id="BAABHS010000003">
    <property type="protein sequence ID" value="GAA4951620.1"/>
    <property type="molecule type" value="Genomic_DNA"/>
</dbReference>
<dbReference type="InterPro" id="IPR009057">
    <property type="entry name" value="Homeodomain-like_sf"/>
</dbReference>
<sequence length="190" mass="19514">MARAGLTPQAVVDLAVGIVDDEGPDALTLAKVAQRAGVATPSLYKHVDGLPALRRAVETRATEDLARVLNAAALGVSGDAAVRSLLTAYRDHVRTHPHRAAMLAGAPAPDDPAAQAAAASSVASLDAVVREYGASAADRIHLIRTLRAAVHGFAVLEAQGGFGLPQDIDTSFATLLDVLVAGLAPHRRTA</sequence>
<dbReference type="InterPro" id="IPR025996">
    <property type="entry name" value="MT1864/Rv1816-like_C"/>
</dbReference>
<dbReference type="InterPro" id="IPR001647">
    <property type="entry name" value="HTH_TetR"/>
</dbReference>
<dbReference type="Pfam" id="PF00440">
    <property type="entry name" value="TetR_N"/>
    <property type="match status" value="1"/>
</dbReference>
<proteinExistence type="predicted"/>
<comment type="caution">
    <text evidence="6">The sequence shown here is derived from an EMBL/GenBank/DDBJ whole genome shotgun (WGS) entry which is preliminary data.</text>
</comment>
<dbReference type="Gene3D" id="1.10.10.60">
    <property type="entry name" value="Homeodomain-like"/>
    <property type="match status" value="1"/>
</dbReference>
<evidence type="ECO:0000313" key="6">
    <source>
        <dbReference type="EMBL" id="GAA4951620.1"/>
    </source>
</evidence>
<dbReference type="SUPFAM" id="SSF46689">
    <property type="entry name" value="Homeodomain-like"/>
    <property type="match status" value="1"/>
</dbReference>
<accession>A0ABP9GS89</accession>
<dbReference type="PROSITE" id="PS50977">
    <property type="entry name" value="HTH_TETR_2"/>
    <property type="match status" value="1"/>
</dbReference>
<dbReference type="Gene3D" id="1.10.357.10">
    <property type="entry name" value="Tetracycline Repressor, domain 2"/>
    <property type="match status" value="1"/>
</dbReference>
<name>A0ABP9GS89_9ACTN</name>
<evidence type="ECO:0000256" key="4">
    <source>
        <dbReference type="PROSITE-ProRule" id="PRU00335"/>
    </source>
</evidence>
<evidence type="ECO:0000313" key="7">
    <source>
        <dbReference type="Proteomes" id="UP001500466"/>
    </source>
</evidence>
<evidence type="ECO:0000256" key="1">
    <source>
        <dbReference type="ARBA" id="ARBA00023015"/>
    </source>
</evidence>
<keyword evidence="1" id="KW-0805">Transcription regulation</keyword>
<dbReference type="InterPro" id="IPR050109">
    <property type="entry name" value="HTH-type_TetR-like_transc_reg"/>
</dbReference>
<feature type="domain" description="HTH tetR-type" evidence="5">
    <location>
        <begin position="5"/>
        <end position="65"/>
    </location>
</feature>
<organism evidence="6 7">
    <name type="scientific">Yinghuangia aomiensis</name>
    <dbReference type="NCBI Taxonomy" id="676205"/>
    <lineage>
        <taxon>Bacteria</taxon>
        <taxon>Bacillati</taxon>
        <taxon>Actinomycetota</taxon>
        <taxon>Actinomycetes</taxon>
        <taxon>Kitasatosporales</taxon>
        <taxon>Streptomycetaceae</taxon>
        <taxon>Yinghuangia</taxon>
    </lineage>
</organism>
<dbReference type="RefSeq" id="WP_345674088.1">
    <property type="nucleotide sequence ID" value="NZ_BAABHS010000003.1"/>
</dbReference>
<evidence type="ECO:0000256" key="3">
    <source>
        <dbReference type="ARBA" id="ARBA00023163"/>
    </source>
</evidence>
<dbReference type="Pfam" id="PF13305">
    <property type="entry name" value="TetR_C_33"/>
    <property type="match status" value="1"/>
</dbReference>
<protein>
    <submittedName>
        <fullName evidence="6">TetR/AcrR family transcriptional regulator</fullName>
    </submittedName>
</protein>
<dbReference type="SUPFAM" id="SSF48498">
    <property type="entry name" value="Tetracyclin repressor-like, C-terminal domain"/>
    <property type="match status" value="1"/>
</dbReference>
<dbReference type="InterPro" id="IPR036271">
    <property type="entry name" value="Tet_transcr_reg_TetR-rel_C_sf"/>
</dbReference>
<evidence type="ECO:0000256" key="2">
    <source>
        <dbReference type="ARBA" id="ARBA00023125"/>
    </source>
</evidence>
<evidence type="ECO:0000259" key="5">
    <source>
        <dbReference type="PROSITE" id="PS50977"/>
    </source>
</evidence>
<reference evidence="7" key="1">
    <citation type="journal article" date="2019" name="Int. J. Syst. Evol. Microbiol.">
        <title>The Global Catalogue of Microorganisms (GCM) 10K type strain sequencing project: providing services to taxonomists for standard genome sequencing and annotation.</title>
        <authorList>
            <consortium name="The Broad Institute Genomics Platform"/>
            <consortium name="The Broad Institute Genome Sequencing Center for Infectious Disease"/>
            <person name="Wu L."/>
            <person name="Ma J."/>
        </authorList>
    </citation>
    <scope>NUCLEOTIDE SEQUENCE [LARGE SCALE GENOMIC DNA]</scope>
    <source>
        <strain evidence="7">JCM 17986</strain>
    </source>
</reference>
<dbReference type="InterPro" id="IPR003012">
    <property type="entry name" value="Tet_transcr_reg_TetR"/>
</dbReference>
<gene>
    <name evidence="6" type="ORF">GCM10023205_10680</name>
</gene>
<dbReference type="Proteomes" id="UP001500466">
    <property type="component" value="Unassembled WGS sequence"/>
</dbReference>
<keyword evidence="3" id="KW-0804">Transcription</keyword>
<keyword evidence="7" id="KW-1185">Reference proteome</keyword>
<keyword evidence="2 4" id="KW-0238">DNA-binding</keyword>
<dbReference type="PRINTS" id="PR00400">
    <property type="entry name" value="TETREPRESSOR"/>
</dbReference>
<dbReference type="PANTHER" id="PTHR30055:SF151">
    <property type="entry name" value="TRANSCRIPTIONAL REGULATORY PROTEIN"/>
    <property type="match status" value="1"/>
</dbReference>